<dbReference type="Proteomes" id="UP000053236">
    <property type="component" value="Unassembled WGS sequence"/>
</dbReference>
<evidence type="ECO:0000313" key="1">
    <source>
        <dbReference type="EMBL" id="ETK80580.1"/>
    </source>
</evidence>
<organism evidence="1">
    <name type="scientific">Phytophthora nicotianae</name>
    <name type="common">Potato buckeye rot agent</name>
    <name type="synonym">Phytophthora parasitica</name>
    <dbReference type="NCBI Taxonomy" id="4792"/>
    <lineage>
        <taxon>Eukaryota</taxon>
        <taxon>Sar</taxon>
        <taxon>Stramenopiles</taxon>
        <taxon>Oomycota</taxon>
        <taxon>Peronosporomycetes</taxon>
        <taxon>Peronosporales</taxon>
        <taxon>Peronosporaceae</taxon>
        <taxon>Phytophthora</taxon>
    </lineage>
</organism>
<name>W2GEA5_PHYNI</name>
<feature type="non-terminal residue" evidence="1">
    <location>
        <position position="1"/>
    </location>
</feature>
<proteinExistence type="predicted"/>
<dbReference type="AlphaFoldDB" id="W2GEA5"/>
<sequence>EGLLPPWLDPSRRRGVRPVPVNYPGADTGVSIVTDKLFG</sequence>
<dbReference type="EMBL" id="KI687668">
    <property type="protein sequence ID" value="ETK80580.1"/>
    <property type="molecule type" value="Genomic_DNA"/>
</dbReference>
<reference evidence="1" key="1">
    <citation type="submission" date="2013-11" db="EMBL/GenBank/DDBJ databases">
        <title>The Genome Sequence of Phytophthora parasitica CJ02B3.</title>
        <authorList>
            <consortium name="The Broad Institute Genomics Platform"/>
            <person name="Russ C."/>
            <person name="Tyler B."/>
            <person name="Panabieres F."/>
            <person name="Shan W."/>
            <person name="Tripathy S."/>
            <person name="Grunwald N."/>
            <person name="Machado M."/>
            <person name="Johnson C.S."/>
            <person name="Arredondo F."/>
            <person name="Hong C."/>
            <person name="Coffey M."/>
            <person name="Young S.K."/>
            <person name="Zeng Q."/>
            <person name="Gargeya S."/>
            <person name="Fitzgerald M."/>
            <person name="Abouelleil A."/>
            <person name="Alvarado L."/>
            <person name="Chapman S.B."/>
            <person name="Gainer-Dewar J."/>
            <person name="Goldberg J."/>
            <person name="Griggs A."/>
            <person name="Gujja S."/>
            <person name="Hansen M."/>
            <person name="Howarth C."/>
            <person name="Imamovic A."/>
            <person name="Ireland A."/>
            <person name="Larimer J."/>
            <person name="McCowan C."/>
            <person name="Murphy C."/>
            <person name="Pearson M."/>
            <person name="Poon T.W."/>
            <person name="Priest M."/>
            <person name="Roberts A."/>
            <person name="Saif S."/>
            <person name="Shea T."/>
            <person name="Sykes S."/>
            <person name="Wortman J."/>
            <person name="Nusbaum C."/>
            <person name="Birren B."/>
        </authorList>
    </citation>
    <scope>NUCLEOTIDE SEQUENCE [LARGE SCALE GENOMIC DNA]</scope>
    <source>
        <strain evidence="1">CJ02B3</strain>
    </source>
</reference>
<accession>W2GEA5</accession>
<gene>
    <name evidence="1" type="ORF">L915_13778</name>
</gene>
<protein>
    <submittedName>
        <fullName evidence="1">Uncharacterized protein</fullName>
    </submittedName>
</protein>